<dbReference type="AlphaFoldDB" id="A0A6A7Y2W6"/>
<feature type="domain" description="Xylose isomerase-like TIM barrel" evidence="1">
    <location>
        <begin position="35"/>
        <end position="251"/>
    </location>
</feature>
<evidence type="ECO:0000313" key="2">
    <source>
        <dbReference type="EMBL" id="MQT13440.1"/>
    </source>
</evidence>
<dbReference type="PANTHER" id="PTHR12110:SF41">
    <property type="entry name" value="INOSOSE DEHYDRATASE"/>
    <property type="match status" value="1"/>
</dbReference>
<sequence>MTDAPKTKPNVRLGMHASLWGPSWTREVAEIAVPEAAKYGLQVIEVPLMDPDPVDAAHSRALFEEYGITPTASLCLPFEVTAPHHPEKAEAFLMNALEKAHALGCDFFGGVTFSTLGWKSGSPPTETEYQNILKALKPVAARAADYGIRFGIEACNRYETHLINTAAQTVWFMDRLGAPNATAHLDTYHMNIEEKGIGHGLRVAGDRCNYLHISESDRGVPGTGTIDWNDVFRALAETDFKGDLVIESFVTLPPDIAAALCVWRSVARDRYEILEKGVAYIQSLARVHGLI</sequence>
<accession>A0A6A7Y2W6</accession>
<gene>
    <name evidence="2" type="ORF">F0357_12470</name>
</gene>
<dbReference type="InterPro" id="IPR013022">
    <property type="entry name" value="Xyl_isomerase-like_TIM-brl"/>
</dbReference>
<dbReference type="InterPro" id="IPR036237">
    <property type="entry name" value="Xyl_isomerase-like_sf"/>
</dbReference>
<dbReference type="EMBL" id="VWNA01000001">
    <property type="protein sequence ID" value="MQT13440.1"/>
    <property type="molecule type" value="Genomic_DNA"/>
</dbReference>
<dbReference type="InterPro" id="IPR050312">
    <property type="entry name" value="IolE/XylAMocC-like"/>
</dbReference>
<comment type="caution">
    <text evidence="2">The sequence shown here is derived from an EMBL/GenBank/DDBJ whole genome shotgun (WGS) entry which is preliminary data.</text>
</comment>
<evidence type="ECO:0000259" key="1">
    <source>
        <dbReference type="Pfam" id="PF01261"/>
    </source>
</evidence>
<reference evidence="2 3" key="1">
    <citation type="submission" date="2019-09" db="EMBL/GenBank/DDBJ databases">
        <title>Segnochrobactrum spirostomi gen. nov., sp. nov., isolated from the ciliate Spirostomum cf. yagiui and description of a novel family, Segnochrobactraceae fam. nov. within the order Rhizobiales of the class Alphaproteobacteria.</title>
        <authorList>
            <person name="Akter S."/>
            <person name="Shazib S.U.A."/>
            <person name="Shin M.K."/>
        </authorList>
    </citation>
    <scope>NUCLEOTIDE SEQUENCE [LARGE SCALE GENOMIC DNA]</scope>
    <source>
        <strain evidence="2 3">Sp-1</strain>
    </source>
</reference>
<organism evidence="2 3">
    <name type="scientific">Segnochrobactrum spirostomi</name>
    <dbReference type="NCBI Taxonomy" id="2608987"/>
    <lineage>
        <taxon>Bacteria</taxon>
        <taxon>Pseudomonadati</taxon>
        <taxon>Pseudomonadota</taxon>
        <taxon>Alphaproteobacteria</taxon>
        <taxon>Hyphomicrobiales</taxon>
        <taxon>Segnochrobactraceae</taxon>
        <taxon>Segnochrobactrum</taxon>
    </lineage>
</organism>
<evidence type="ECO:0000313" key="3">
    <source>
        <dbReference type="Proteomes" id="UP000332515"/>
    </source>
</evidence>
<dbReference type="PANTHER" id="PTHR12110">
    <property type="entry name" value="HYDROXYPYRUVATE ISOMERASE"/>
    <property type="match status" value="1"/>
</dbReference>
<dbReference type="Gene3D" id="3.20.20.150">
    <property type="entry name" value="Divalent-metal-dependent TIM barrel enzymes"/>
    <property type="match status" value="1"/>
</dbReference>
<name>A0A6A7Y2W6_9HYPH</name>
<keyword evidence="3" id="KW-1185">Reference proteome</keyword>
<dbReference type="Pfam" id="PF01261">
    <property type="entry name" value="AP_endonuc_2"/>
    <property type="match status" value="1"/>
</dbReference>
<dbReference type="Proteomes" id="UP000332515">
    <property type="component" value="Unassembled WGS sequence"/>
</dbReference>
<dbReference type="SUPFAM" id="SSF51658">
    <property type="entry name" value="Xylose isomerase-like"/>
    <property type="match status" value="1"/>
</dbReference>
<dbReference type="RefSeq" id="WP_153482001.1">
    <property type="nucleotide sequence ID" value="NZ_VWNA01000001.1"/>
</dbReference>
<proteinExistence type="predicted"/>
<protein>
    <submittedName>
        <fullName evidence="2">TIM barrel protein</fullName>
    </submittedName>
</protein>